<dbReference type="Gene3D" id="3.40.50.720">
    <property type="entry name" value="NAD(P)-binding Rossmann-like Domain"/>
    <property type="match status" value="1"/>
</dbReference>
<evidence type="ECO:0000313" key="7">
    <source>
        <dbReference type="Proteomes" id="UP000260025"/>
    </source>
</evidence>
<reference evidence="6 7" key="1">
    <citation type="submission" date="2018-08" db="EMBL/GenBank/DDBJ databases">
        <title>A genome reference for cultivated species of the human gut microbiota.</title>
        <authorList>
            <person name="Zou Y."/>
            <person name="Xue W."/>
            <person name="Luo G."/>
        </authorList>
    </citation>
    <scope>NUCLEOTIDE SEQUENCE [LARGE SCALE GENOMIC DNA]</scope>
    <source>
        <strain evidence="6 7">OF01-2LB</strain>
    </source>
</reference>
<accession>A0A3E2VNY0</accession>
<dbReference type="GO" id="GO:0019592">
    <property type="term" value="P:mannitol catabolic process"/>
    <property type="evidence" value="ECO:0007669"/>
    <property type="project" value="TreeGrafter"/>
</dbReference>
<protein>
    <submittedName>
        <fullName evidence="6">Mannitol-1-phosphate 5-dehydrogenase</fullName>
    </submittedName>
</protein>
<dbReference type="GO" id="GO:0008926">
    <property type="term" value="F:mannitol-1-phosphate 5-dehydrogenase activity"/>
    <property type="evidence" value="ECO:0007669"/>
    <property type="project" value="UniProtKB-EC"/>
</dbReference>
<feature type="domain" description="Mannitol dehydrogenase N-terminal" evidence="4">
    <location>
        <begin position="3"/>
        <end position="192"/>
    </location>
</feature>
<comment type="caution">
    <text evidence="6">The sequence shown here is derived from an EMBL/GenBank/DDBJ whole genome shotgun (WGS) entry which is preliminary data.</text>
</comment>
<dbReference type="Pfam" id="PF01232">
    <property type="entry name" value="Mannitol_dh"/>
    <property type="match status" value="1"/>
</dbReference>
<evidence type="ECO:0000313" key="6">
    <source>
        <dbReference type="EMBL" id="RGC12531.1"/>
    </source>
</evidence>
<dbReference type="SUPFAM" id="SSF51735">
    <property type="entry name" value="NAD(P)-binding Rossmann-fold domains"/>
    <property type="match status" value="1"/>
</dbReference>
<dbReference type="Proteomes" id="UP000260025">
    <property type="component" value="Unassembled WGS sequence"/>
</dbReference>
<dbReference type="PANTHER" id="PTHR30524:SF0">
    <property type="entry name" value="ALTRONATE OXIDOREDUCTASE-RELATED"/>
    <property type="match status" value="1"/>
</dbReference>
<dbReference type="SUPFAM" id="SSF48179">
    <property type="entry name" value="6-phosphogluconate dehydrogenase C-terminal domain-like"/>
    <property type="match status" value="1"/>
</dbReference>
<dbReference type="InterPro" id="IPR013118">
    <property type="entry name" value="Mannitol_DH_C"/>
</dbReference>
<comment type="catalytic activity">
    <reaction evidence="3">
        <text>D-mannitol 1-phosphate + NAD(+) = beta-D-fructose 6-phosphate + NADH + H(+)</text>
        <dbReference type="Rhea" id="RHEA:19661"/>
        <dbReference type="ChEBI" id="CHEBI:15378"/>
        <dbReference type="ChEBI" id="CHEBI:57540"/>
        <dbReference type="ChEBI" id="CHEBI:57634"/>
        <dbReference type="ChEBI" id="CHEBI:57945"/>
        <dbReference type="ChEBI" id="CHEBI:61381"/>
        <dbReference type="EC" id="1.1.1.17"/>
    </reaction>
</comment>
<evidence type="ECO:0000256" key="1">
    <source>
        <dbReference type="ARBA" id="ARBA00023002"/>
    </source>
</evidence>
<organism evidence="6 7">
    <name type="scientific">Clostridium innocuum</name>
    <dbReference type="NCBI Taxonomy" id="1522"/>
    <lineage>
        <taxon>Bacteria</taxon>
        <taxon>Bacillati</taxon>
        <taxon>Bacillota</taxon>
        <taxon>Clostridia</taxon>
        <taxon>Eubacteriales</taxon>
        <taxon>Clostridiaceae</taxon>
        <taxon>Clostridium</taxon>
    </lineage>
</organism>
<evidence type="ECO:0000256" key="3">
    <source>
        <dbReference type="ARBA" id="ARBA00048615"/>
    </source>
</evidence>
<dbReference type="AlphaFoldDB" id="A0A3E2VNY0"/>
<dbReference type="OrthoDB" id="271711at2"/>
<sequence>MKKAIIFGAGKIARGFVAQLLYNSGYEIVFIDVDKQLIDLLKRQKAYTVHILGAEHLNTEVDRYRAVLSSELDTIAKEMETAALLFTAAGGNHLSQIGHVIAAAWDHMNTYPEALNIITCENWKDAGKTLRSSIEANVNRLSEWQQHGAVSEGVVMRIATQPSVDQLKHEPLGVWVQNFWELPIDASTFRGDISIQGMKLIEHFGRFLEQKLYTNNTSNAFIAYYGYLLGYRIVAEAANAPELSGMLDELYCEINETLIAELHALPKEQYRLAEKARAKYADWQIVDRIERHAKDPIRKLGPHDRLIAPARMALRNGIDPNMMVRAIAAALYYDESSDEVACRLQEMRKSFGVSYILKEICQLQEEEELFHRILQEIEALKERGIVHE</sequence>
<dbReference type="Gene3D" id="1.10.1040.10">
    <property type="entry name" value="N-(1-d-carboxylethyl)-l-norvaline Dehydrogenase, domain 2"/>
    <property type="match status" value="1"/>
</dbReference>
<feature type="domain" description="Mannitol dehydrogenase C-terminal" evidence="5">
    <location>
        <begin position="206"/>
        <end position="380"/>
    </location>
</feature>
<name>A0A3E2VNY0_CLOIN</name>
<dbReference type="Pfam" id="PF08125">
    <property type="entry name" value="Mannitol_dh_C"/>
    <property type="match status" value="1"/>
</dbReference>
<dbReference type="RefSeq" id="WP_117444100.1">
    <property type="nucleotide sequence ID" value="NZ_JAJFEN010000064.1"/>
</dbReference>
<keyword evidence="1" id="KW-0560">Oxidoreductase</keyword>
<evidence type="ECO:0000256" key="2">
    <source>
        <dbReference type="ARBA" id="ARBA00023027"/>
    </source>
</evidence>
<proteinExistence type="predicted"/>
<evidence type="ECO:0000259" key="4">
    <source>
        <dbReference type="Pfam" id="PF01232"/>
    </source>
</evidence>
<dbReference type="InterPro" id="IPR013131">
    <property type="entry name" value="Mannitol_DH_N"/>
</dbReference>
<dbReference type="PANTHER" id="PTHR30524">
    <property type="entry name" value="MANNITOL-1-PHOSPHATE 5-DEHYDROGENASE"/>
    <property type="match status" value="1"/>
</dbReference>
<evidence type="ECO:0000259" key="5">
    <source>
        <dbReference type="Pfam" id="PF08125"/>
    </source>
</evidence>
<dbReference type="InterPro" id="IPR008927">
    <property type="entry name" value="6-PGluconate_DH-like_C_sf"/>
</dbReference>
<dbReference type="InterPro" id="IPR036291">
    <property type="entry name" value="NAD(P)-bd_dom_sf"/>
</dbReference>
<gene>
    <name evidence="6" type="ORF">DXA38_16285</name>
</gene>
<keyword evidence="2" id="KW-0520">NAD</keyword>
<dbReference type="GO" id="GO:0005829">
    <property type="term" value="C:cytosol"/>
    <property type="evidence" value="ECO:0007669"/>
    <property type="project" value="TreeGrafter"/>
</dbReference>
<dbReference type="EMBL" id="QVEV01000029">
    <property type="protein sequence ID" value="RGC12531.1"/>
    <property type="molecule type" value="Genomic_DNA"/>
</dbReference>
<dbReference type="InterPro" id="IPR013328">
    <property type="entry name" value="6PGD_dom2"/>
</dbReference>